<dbReference type="Gene3D" id="3.60.60.10">
    <property type="entry name" value="Penicillin V Acylase, Chain A"/>
    <property type="match status" value="1"/>
</dbReference>
<dbReference type="Proteomes" id="UP000183868">
    <property type="component" value="Chromosome"/>
</dbReference>
<sequence length="406" mass="45600" precursor="true">MQFKTVKWFALFWLIPLLVLPCTTAIVSGRATPDGRPRLWKHRDSGHEQNVIRLFADGRFRYFGLVNASDSTGKEVWAGVNESGFAIMNSASYNLKTAEDTTAIKDREGELMKMALRLCATLEDFERLLDSLPKPLGVEANFGVIDAQGGAAYYETGNFAYQKFDANDSLVAPEGYLIRTNFSFSGKPDAGYGYIRYQMAEQLFKQAAIGNQLDAEYILSRVSRCLKHALTGVDLTASDQSFVSFRDFIPRKSSVSVVLVRGVESGEDPAKSLMWTILGFPLTGVSLPLWVENMDDIPLLLKPGADRNAPLCEASLALKEKCFPIRRGNGPYYLNLPVLWNKEGSGILQKILPFERSIFKQTTKFEAVLQDSKNRKEDIEKFYNKIEKAVKQFYGQKFDVKLEEGQ</sequence>
<organism evidence="2 3">
    <name type="scientific">Caldithrix abyssi DSM 13497</name>
    <dbReference type="NCBI Taxonomy" id="880073"/>
    <lineage>
        <taxon>Bacteria</taxon>
        <taxon>Pseudomonadati</taxon>
        <taxon>Calditrichota</taxon>
        <taxon>Calditrichia</taxon>
        <taxon>Calditrichales</taxon>
        <taxon>Calditrichaceae</taxon>
        <taxon>Caldithrix</taxon>
    </lineage>
</organism>
<evidence type="ECO:0000313" key="3">
    <source>
        <dbReference type="Proteomes" id="UP000004671"/>
    </source>
</evidence>
<evidence type="ECO:0008006" key="5">
    <source>
        <dbReference type="Google" id="ProtNLM"/>
    </source>
</evidence>
<dbReference type="Proteomes" id="UP000004671">
    <property type="component" value="Chromosome"/>
</dbReference>
<evidence type="ECO:0000313" key="4">
    <source>
        <dbReference type="Proteomes" id="UP000183868"/>
    </source>
</evidence>
<dbReference type="RefSeq" id="WP_006926668.1">
    <property type="nucleotide sequence ID" value="NZ_CM001402.1"/>
</dbReference>
<dbReference type="KEGG" id="caby:Cabys_2921"/>
<gene>
    <name evidence="1" type="ORF">Cabys_2921</name>
    <name evidence="2" type="ORF">Calab_0132</name>
</gene>
<dbReference type="STRING" id="880073.Cabys_2921"/>
<proteinExistence type="predicted"/>
<dbReference type="EMBL" id="CM001402">
    <property type="protein sequence ID" value="EHO39785.1"/>
    <property type="molecule type" value="Genomic_DNA"/>
</dbReference>
<reference evidence="2 3" key="1">
    <citation type="submission" date="2011-09" db="EMBL/GenBank/DDBJ databases">
        <title>The permanent draft genome of Caldithrix abyssi DSM 13497.</title>
        <authorList>
            <consortium name="US DOE Joint Genome Institute (JGI-PGF)"/>
            <person name="Lucas S."/>
            <person name="Han J."/>
            <person name="Lapidus A."/>
            <person name="Bruce D."/>
            <person name="Goodwin L."/>
            <person name="Pitluck S."/>
            <person name="Peters L."/>
            <person name="Kyrpides N."/>
            <person name="Mavromatis K."/>
            <person name="Ivanova N."/>
            <person name="Mikhailova N."/>
            <person name="Chertkov O."/>
            <person name="Detter J.C."/>
            <person name="Tapia R."/>
            <person name="Han C."/>
            <person name="Land M."/>
            <person name="Hauser L."/>
            <person name="Markowitz V."/>
            <person name="Cheng J.-F."/>
            <person name="Hugenholtz P."/>
            <person name="Woyke T."/>
            <person name="Wu D."/>
            <person name="Spring S."/>
            <person name="Brambilla E."/>
            <person name="Klenk H.-P."/>
            <person name="Eisen J.A."/>
        </authorList>
    </citation>
    <scope>NUCLEOTIDE SEQUENCE [LARGE SCALE GENOMIC DNA]</scope>
    <source>
        <strain evidence="2 3">DSM 13497</strain>
    </source>
</reference>
<dbReference type="HOGENOM" id="CLU_035906_0_0_0"/>
<accession>H1XYG7</accession>
<evidence type="ECO:0000313" key="1">
    <source>
        <dbReference type="EMBL" id="APF19669.1"/>
    </source>
</evidence>
<dbReference type="OrthoDB" id="238427at2"/>
<dbReference type="PaxDb" id="880073-Calab_0132"/>
<name>H1XYG7_CALAY</name>
<dbReference type="eggNOG" id="COG3049">
    <property type="taxonomic scope" value="Bacteria"/>
</dbReference>
<evidence type="ECO:0000313" key="2">
    <source>
        <dbReference type="EMBL" id="EHO39785.1"/>
    </source>
</evidence>
<reference evidence="1 4" key="2">
    <citation type="submission" date="2016-11" db="EMBL/GenBank/DDBJ databases">
        <title>Genomic analysis of Caldithrix abyssi and proposal of a novel bacterial phylum Caldithrichaeota.</title>
        <authorList>
            <person name="Kublanov I."/>
            <person name="Sigalova O."/>
            <person name="Gavrilov S."/>
            <person name="Lebedinsky A."/>
            <person name="Ivanova N."/>
            <person name="Daum C."/>
            <person name="Reddy T."/>
            <person name="Klenk H.P."/>
            <person name="Goker M."/>
            <person name="Reva O."/>
            <person name="Miroshnichenko M."/>
            <person name="Kyprides N."/>
            <person name="Woyke T."/>
            <person name="Gelfand M."/>
        </authorList>
    </citation>
    <scope>NUCLEOTIDE SEQUENCE [LARGE SCALE GENOMIC DNA]</scope>
    <source>
        <strain evidence="1 4">LF13</strain>
    </source>
</reference>
<dbReference type="EMBL" id="CP018099">
    <property type="protein sequence ID" value="APF19669.1"/>
    <property type="molecule type" value="Genomic_DNA"/>
</dbReference>
<dbReference type="AlphaFoldDB" id="H1XYG7"/>
<keyword evidence="3" id="KW-1185">Reference proteome</keyword>
<protein>
    <recommendedName>
        <fullName evidence="5">Acyl-coenzyme A:6-aminopenicillanic acid acyl-transferase</fullName>
    </recommendedName>
</protein>
<dbReference type="InParanoid" id="H1XYG7"/>